<accession>A0AAN8WMB6</accession>
<dbReference type="PROSITE" id="PS50072">
    <property type="entry name" value="CSA_PPIASE_2"/>
    <property type="match status" value="1"/>
</dbReference>
<dbReference type="InterPro" id="IPR002130">
    <property type="entry name" value="Cyclophilin-type_PPIase_dom"/>
</dbReference>
<name>A0AAN8WMB6_HALRR</name>
<sequence>MEPEEKERIATELLQVPSLTICIEGAGGLLSRIAWESMGLHIYCHQFQELPYDVIIKSTVLHALIPTKNPMVFLDIGTDDQTLGRVYISLWGQLRRANNFLLLCLGDRGHSFRLSKLFDVVNSDAPGERLQGGDYEYNNGRGGEALIDNLEFQGKYSMPMEMGMVTAASGIRALDSQFYICTEEDLSRQFGCPFGRVTVGLPVLKEAVWLSGTTQVWIQDCGVMLDCPRI</sequence>
<organism evidence="2 3">
    <name type="scientific">Halocaridina rubra</name>
    <name type="common">Hawaiian red shrimp</name>
    <dbReference type="NCBI Taxonomy" id="373956"/>
    <lineage>
        <taxon>Eukaryota</taxon>
        <taxon>Metazoa</taxon>
        <taxon>Ecdysozoa</taxon>
        <taxon>Arthropoda</taxon>
        <taxon>Crustacea</taxon>
        <taxon>Multicrustacea</taxon>
        <taxon>Malacostraca</taxon>
        <taxon>Eumalacostraca</taxon>
        <taxon>Eucarida</taxon>
        <taxon>Decapoda</taxon>
        <taxon>Pleocyemata</taxon>
        <taxon>Caridea</taxon>
        <taxon>Atyoidea</taxon>
        <taxon>Atyidae</taxon>
        <taxon>Halocaridina</taxon>
    </lineage>
</organism>
<dbReference type="InterPro" id="IPR029000">
    <property type="entry name" value="Cyclophilin-like_dom_sf"/>
</dbReference>
<evidence type="ECO:0000313" key="2">
    <source>
        <dbReference type="EMBL" id="KAK7067652.1"/>
    </source>
</evidence>
<proteinExistence type="predicted"/>
<protein>
    <recommendedName>
        <fullName evidence="1">PPIase cyclophilin-type domain-containing protein</fullName>
    </recommendedName>
</protein>
<dbReference type="EMBL" id="JAXCGZ010017874">
    <property type="protein sequence ID" value="KAK7067652.1"/>
    <property type="molecule type" value="Genomic_DNA"/>
</dbReference>
<dbReference type="Proteomes" id="UP001381693">
    <property type="component" value="Unassembled WGS sequence"/>
</dbReference>
<evidence type="ECO:0000313" key="3">
    <source>
        <dbReference type="Proteomes" id="UP001381693"/>
    </source>
</evidence>
<dbReference type="SUPFAM" id="SSF50891">
    <property type="entry name" value="Cyclophilin-like"/>
    <property type="match status" value="1"/>
</dbReference>
<keyword evidence="3" id="KW-1185">Reference proteome</keyword>
<gene>
    <name evidence="2" type="ORF">SK128_020445</name>
</gene>
<dbReference type="Gene3D" id="2.40.100.10">
    <property type="entry name" value="Cyclophilin-like"/>
    <property type="match status" value="1"/>
</dbReference>
<comment type="caution">
    <text evidence="2">The sequence shown here is derived from an EMBL/GenBank/DDBJ whole genome shotgun (WGS) entry which is preliminary data.</text>
</comment>
<feature type="domain" description="PPIase cyclophilin-type" evidence="1">
    <location>
        <begin position="73"/>
        <end position="206"/>
    </location>
</feature>
<dbReference type="AlphaFoldDB" id="A0AAN8WMB6"/>
<dbReference type="Pfam" id="PF00160">
    <property type="entry name" value="Pro_isomerase"/>
    <property type="match status" value="1"/>
</dbReference>
<reference evidence="2 3" key="1">
    <citation type="submission" date="2023-11" db="EMBL/GenBank/DDBJ databases">
        <title>Halocaridina rubra genome assembly.</title>
        <authorList>
            <person name="Smith C."/>
        </authorList>
    </citation>
    <scope>NUCLEOTIDE SEQUENCE [LARGE SCALE GENOMIC DNA]</scope>
    <source>
        <strain evidence="2">EP-1</strain>
        <tissue evidence="2">Whole</tissue>
    </source>
</reference>
<dbReference type="GO" id="GO:0003755">
    <property type="term" value="F:peptidyl-prolyl cis-trans isomerase activity"/>
    <property type="evidence" value="ECO:0007669"/>
    <property type="project" value="InterPro"/>
</dbReference>
<evidence type="ECO:0000259" key="1">
    <source>
        <dbReference type="PROSITE" id="PS50072"/>
    </source>
</evidence>